<reference evidence="2 3" key="1">
    <citation type="journal article" date="2024" name="Nat. Commun.">
        <title>Phylogenomics reveals the evolutionary origins of lichenization in chlorophyte algae.</title>
        <authorList>
            <person name="Puginier C."/>
            <person name="Libourel C."/>
            <person name="Otte J."/>
            <person name="Skaloud P."/>
            <person name="Haon M."/>
            <person name="Grisel S."/>
            <person name="Petersen M."/>
            <person name="Berrin J.G."/>
            <person name="Delaux P.M."/>
            <person name="Dal Grande F."/>
            <person name="Keller J."/>
        </authorList>
    </citation>
    <scope>NUCLEOTIDE SEQUENCE [LARGE SCALE GENOMIC DNA]</scope>
    <source>
        <strain evidence="2 3">SAG 216-7</strain>
    </source>
</reference>
<dbReference type="Proteomes" id="UP001491310">
    <property type="component" value="Unassembled WGS sequence"/>
</dbReference>
<evidence type="ECO:0000313" key="3">
    <source>
        <dbReference type="Proteomes" id="UP001491310"/>
    </source>
</evidence>
<feature type="region of interest" description="Disordered" evidence="1">
    <location>
        <begin position="35"/>
        <end position="78"/>
    </location>
</feature>
<evidence type="ECO:0000313" key="2">
    <source>
        <dbReference type="EMBL" id="KAK9916353.1"/>
    </source>
</evidence>
<dbReference type="EMBL" id="JALJOT010000003">
    <property type="protein sequence ID" value="KAK9916353.1"/>
    <property type="molecule type" value="Genomic_DNA"/>
</dbReference>
<comment type="caution">
    <text evidence="2">The sequence shown here is derived from an EMBL/GenBank/DDBJ whole genome shotgun (WGS) entry which is preliminary data.</text>
</comment>
<sequence>MGNAWKKHPNPARPSMRIADAFILLPQAEQDAYDAAERGEAPGLHMGSTSAGRSDASPVGRLTLRGPPPSPEKTIKEG</sequence>
<evidence type="ECO:0000256" key="1">
    <source>
        <dbReference type="SAM" id="MobiDB-lite"/>
    </source>
</evidence>
<gene>
    <name evidence="2" type="ORF">WJX75_001625</name>
</gene>
<proteinExistence type="predicted"/>
<protein>
    <submittedName>
        <fullName evidence="2">Uncharacterized protein</fullName>
    </submittedName>
</protein>
<name>A0ABR2YX65_9CHLO</name>
<accession>A0ABR2YX65</accession>
<keyword evidence="3" id="KW-1185">Reference proteome</keyword>
<organism evidence="2 3">
    <name type="scientific">Coccomyxa subellipsoidea</name>
    <dbReference type="NCBI Taxonomy" id="248742"/>
    <lineage>
        <taxon>Eukaryota</taxon>
        <taxon>Viridiplantae</taxon>
        <taxon>Chlorophyta</taxon>
        <taxon>core chlorophytes</taxon>
        <taxon>Trebouxiophyceae</taxon>
        <taxon>Trebouxiophyceae incertae sedis</taxon>
        <taxon>Coccomyxaceae</taxon>
        <taxon>Coccomyxa</taxon>
    </lineage>
</organism>